<dbReference type="AlphaFoldDB" id="A0A839HEE3"/>
<keyword evidence="3" id="KW-1185">Reference proteome</keyword>
<evidence type="ECO:0000313" key="3">
    <source>
        <dbReference type="Proteomes" id="UP000548632"/>
    </source>
</evidence>
<sequence length="341" mass="40110">DVQTLKNKVQYFIEKFNQQLLIGLDDLEKLDYSIKWSRDLKRNAFSSAKTGLQYNPKLLVMSLWRPFMKKRFYAEFLVSDVFTKLHYAIHGQTLSQRNWIINISGGSAMKPFQVCSSNQPTDYEYVEKNQCLPLYTYSDDGTQHDNITDWSLNYFQQQYHDASITKRAIFDYVYAVLHDPRYREQFALNLKSEFPRIPIHPDFWAWSRIGGELVQLHAEFETVQPWPLKRVEQEIKTLPKCRLKANKTDGTIEIDSATTLMEIPAVAWEYQLGTRSALEWVLDQYKERTPKDSTIRAQFNTYQFADYKEQVIELLARVCRVSVATVNKMQQLAQLTWLSTH</sequence>
<evidence type="ECO:0000259" key="1">
    <source>
        <dbReference type="Pfam" id="PF18135"/>
    </source>
</evidence>
<proteinExistence type="predicted"/>
<keyword evidence="2" id="KW-0808">Transferase</keyword>
<dbReference type="RefSeq" id="WP_182584930.1">
    <property type="nucleotide sequence ID" value="NZ_JABVCQ010000047.1"/>
</dbReference>
<dbReference type="GO" id="GO:0032259">
    <property type="term" value="P:methylation"/>
    <property type="evidence" value="ECO:0007669"/>
    <property type="project" value="UniProtKB-KW"/>
</dbReference>
<dbReference type="EMBL" id="JABVCQ010000047">
    <property type="protein sequence ID" value="MBB1127305.1"/>
    <property type="molecule type" value="Genomic_DNA"/>
</dbReference>
<keyword evidence="2" id="KW-0489">Methyltransferase</keyword>
<comment type="caution">
    <text evidence="2">The sequence shown here is derived from an EMBL/GenBank/DDBJ whole genome shotgun (WGS) entry which is preliminary data.</text>
</comment>
<gene>
    <name evidence="2" type="ORF">HUK38_13895</name>
</gene>
<organism evidence="2 3">
    <name type="scientific">Thiospirillum jenense</name>
    <dbReference type="NCBI Taxonomy" id="1653858"/>
    <lineage>
        <taxon>Bacteria</taxon>
        <taxon>Pseudomonadati</taxon>
        <taxon>Pseudomonadota</taxon>
        <taxon>Gammaproteobacteria</taxon>
        <taxon>Chromatiales</taxon>
        <taxon>Chromatiaceae</taxon>
        <taxon>Thiospirillum</taxon>
    </lineage>
</organism>
<dbReference type="InterPro" id="IPR041635">
    <property type="entry name" value="Type_ISP_LLaBIII_C"/>
</dbReference>
<evidence type="ECO:0000313" key="2">
    <source>
        <dbReference type="EMBL" id="MBB1127305.1"/>
    </source>
</evidence>
<name>A0A839HEE3_9GAMM</name>
<dbReference type="Pfam" id="PF18135">
    <property type="entry name" value="Type_ISP_C"/>
    <property type="match status" value="1"/>
</dbReference>
<protein>
    <submittedName>
        <fullName evidence="2">DNA methyltransferase</fullName>
    </submittedName>
</protein>
<feature type="domain" description="Type ISP restriction-modification enzyme LLaBIII C-terminal specificity" evidence="1">
    <location>
        <begin position="3"/>
        <end position="314"/>
    </location>
</feature>
<reference evidence="2 3" key="1">
    <citation type="journal article" date="2020" name="Arch. Microbiol.">
        <title>The genome sequence of the giant phototrophic gammaproteobacterium Thiospirillum jenense gives insight into its physiological properties and phylogenetic relationships.</title>
        <authorList>
            <person name="Imhoff J.F."/>
            <person name="Meyer T.E."/>
            <person name="Kyndt J.A."/>
        </authorList>
    </citation>
    <scope>NUCLEOTIDE SEQUENCE [LARGE SCALE GENOMIC DNA]</scope>
    <source>
        <strain evidence="2 3">DSM 216</strain>
    </source>
</reference>
<dbReference type="Proteomes" id="UP000548632">
    <property type="component" value="Unassembled WGS sequence"/>
</dbReference>
<accession>A0A839HEE3</accession>
<dbReference type="GO" id="GO:0008168">
    <property type="term" value="F:methyltransferase activity"/>
    <property type="evidence" value="ECO:0007669"/>
    <property type="project" value="UniProtKB-KW"/>
</dbReference>
<feature type="non-terminal residue" evidence="2">
    <location>
        <position position="1"/>
    </location>
</feature>